<keyword evidence="2" id="KW-1133">Transmembrane helix</keyword>
<evidence type="ECO:0000256" key="2">
    <source>
        <dbReference type="SAM" id="Phobius"/>
    </source>
</evidence>
<evidence type="ECO:0000313" key="4">
    <source>
        <dbReference type="Proteomes" id="UP000308197"/>
    </source>
</evidence>
<name>A0A5C3PNR3_9APHY</name>
<feature type="transmembrane region" description="Helical" evidence="2">
    <location>
        <begin position="41"/>
        <end position="63"/>
    </location>
</feature>
<accession>A0A5C3PNR3</accession>
<dbReference type="EMBL" id="ML211145">
    <property type="protein sequence ID" value="TFK87623.1"/>
    <property type="molecule type" value="Genomic_DNA"/>
</dbReference>
<gene>
    <name evidence="3" type="ORF">K466DRAFT_103840</name>
</gene>
<evidence type="ECO:0000256" key="1">
    <source>
        <dbReference type="SAM" id="MobiDB-lite"/>
    </source>
</evidence>
<evidence type="ECO:0000313" key="3">
    <source>
        <dbReference type="EMBL" id="TFK87623.1"/>
    </source>
</evidence>
<sequence>MSTTASIDYTADIQLMTSVLTGQKVSIVHSITGRRRDYVRLFVYLGALLACSANTVVAATGLVSPEGVDIVVIVVSKNSHTDEERTEPFNLQPILGVGAPERTETLNLEQVLNPRPEQNSALPEHAQQLFDVLKLVRDGKIRPAQAKRWVISRCWSQLKARLDKIVSNWSPRSLDKLLKTWKPAPEEHFGYLDMSGERRAGARAVLKTLGGLDASGNLPLGKLLRIIAGILKALRNIQDTPSEVELDFISSVTSLLLGLLRRDEVKRLFIDTSLKNHIKPKLSKPTRHVVSDNPPAEGVATVTNDAPGSGAAPGPDDSNEDGAAPGLDVNDMDADGGEYDDADVLVGSYSPLSNGEDDFAYRYFLSLTTWTAAIDHLCKHRPLCHLQNCTATMVIVGDDSASSTPDGQFLLDAVEQDPRLAGEHMAEMRAVVSAFLRERIVQARFRVGAEKPHVHAEAGLMALDMHLRKTEQTDMNDTTRKVADTFTQLNALPIGLSKKCCWACFRLSELLQQDADVHREFILPGSHGVIFPWTPPPFGIPSSIWRKFREELIQKIVDWAIAQVDHLNTSRQSSPYSEASEPEYPPPALPQGIWLATRDDIAESESESE</sequence>
<keyword evidence="4" id="KW-1185">Reference proteome</keyword>
<organism evidence="3 4">
    <name type="scientific">Polyporus arcularius HHB13444</name>
    <dbReference type="NCBI Taxonomy" id="1314778"/>
    <lineage>
        <taxon>Eukaryota</taxon>
        <taxon>Fungi</taxon>
        <taxon>Dikarya</taxon>
        <taxon>Basidiomycota</taxon>
        <taxon>Agaricomycotina</taxon>
        <taxon>Agaricomycetes</taxon>
        <taxon>Polyporales</taxon>
        <taxon>Polyporaceae</taxon>
        <taxon>Polyporus</taxon>
    </lineage>
</organism>
<keyword evidence="2" id="KW-0812">Transmembrane</keyword>
<dbReference type="Proteomes" id="UP000308197">
    <property type="component" value="Unassembled WGS sequence"/>
</dbReference>
<dbReference type="STRING" id="1314778.A0A5C3PNR3"/>
<keyword evidence="2" id="KW-0472">Membrane</keyword>
<dbReference type="AlphaFoldDB" id="A0A5C3PNR3"/>
<proteinExistence type="predicted"/>
<protein>
    <submittedName>
        <fullName evidence="3">Uncharacterized protein</fullName>
    </submittedName>
</protein>
<reference evidence="3 4" key="1">
    <citation type="journal article" date="2019" name="Nat. Ecol. Evol.">
        <title>Megaphylogeny resolves global patterns of mushroom evolution.</title>
        <authorList>
            <person name="Varga T."/>
            <person name="Krizsan K."/>
            <person name="Foldi C."/>
            <person name="Dima B."/>
            <person name="Sanchez-Garcia M."/>
            <person name="Sanchez-Ramirez S."/>
            <person name="Szollosi G.J."/>
            <person name="Szarkandi J.G."/>
            <person name="Papp V."/>
            <person name="Albert L."/>
            <person name="Andreopoulos W."/>
            <person name="Angelini C."/>
            <person name="Antonin V."/>
            <person name="Barry K.W."/>
            <person name="Bougher N.L."/>
            <person name="Buchanan P."/>
            <person name="Buyck B."/>
            <person name="Bense V."/>
            <person name="Catcheside P."/>
            <person name="Chovatia M."/>
            <person name="Cooper J."/>
            <person name="Damon W."/>
            <person name="Desjardin D."/>
            <person name="Finy P."/>
            <person name="Geml J."/>
            <person name="Haridas S."/>
            <person name="Hughes K."/>
            <person name="Justo A."/>
            <person name="Karasinski D."/>
            <person name="Kautmanova I."/>
            <person name="Kiss B."/>
            <person name="Kocsube S."/>
            <person name="Kotiranta H."/>
            <person name="LaButti K.M."/>
            <person name="Lechner B.E."/>
            <person name="Liimatainen K."/>
            <person name="Lipzen A."/>
            <person name="Lukacs Z."/>
            <person name="Mihaltcheva S."/>
            <person name="Morgado L.N."/>
            <person name="Niskanen T."/>
            <person name="Noordeloos M.E."/>
            <person name="Ohm R.A."/>
            <person name="Ortiz-Santana B."/>
            <person name="Ovrebo C."/>
            <person name="Racz N."/>
            <person name="Riley R."/>
            <person name="Savchenko A."/>
            <person name="Shiryaev A."/>
            <person name="Soop K."/>
            <person name="Spirin V."/>
            <person name="Szebenyi C."/>
            <person name="Tomsovsky M."/>
            <person name="Tulloss R.E."/>
            <person name="Uehling J."/>
            <person name="Grigoriev I.V."/>
            <person name="Vagvolgyi C."/>
            <person name="Papp T."/>
            <person name="Martin F.M."/>
            <person name="Miettinen O."/>
            <person name="Hibbett D.S."/>
            <person name="Nagy L.G."/>
        </authorList>
    </citation>
    <scope>NUCLEOTIDE SEQUENCE [LARGE SCALE GENOMIC DNA]</scope>
    <source>
        <strain evidence="3 4">HHB13444</strain>
    </source>
</reference>
<feature type="region of interest" description="Disordered" evidence="1">
    <location>
        <begin position="571"/>
        <end position="591"/>
    </location>
</feature>
<feature type="region of interest" description="Disordered" evidence="1">
    <location>
        <begin position="282"/>
        <end position="334"/>
    </location>
</feature>
<dbReference type="InParanoid" id="A0A5C3PNR3"/>